<feature type="transmembrane region" description="Helical" evidence="8">
    <location>
        <begin position="15"/>
        <end position="37"/>
    </location>
</feature>
<evidence type="ECO:0000256" key="1">
    <source>
        <dbReference type="ARBA" id="ARBA00004651"/>
    </source>
</evidence>
<proteinExistence type="predicted"/>
<evidence type="ECO:0000313" key="11">
    <source>
        <dbReference type="Proteomes" id="UP000318578"/>
    </source>
</evidence>
<reference evidence="10 11" key="1">
    <citation type="submission" date="2019-07" db="EMBL/GenBank/DDBJ databases">
        <title>New species of Amycolatopsis and Streptomyces.</title>
        <authorList>
            <person name="Duangmal K."/>
            <person name="Teo W.F.A."/>
            <person name="Lipun K."/>
        </authorList>
    </citation>
    <scope>NUCLEOTIDE SEQUENCE [LARGE SCALE GENOMIC DNA]</scope>
    <source>
        <strain evidence="10 11">JCM 30562</strain>
    </source>
</reference>
<evidence type="ECO:0000256" key="4">
    <source>
        <dbReference type="ARBA" id="ARBA00022679"/>
    </source>
</evidence>
<evidence type="ECO:0000256" key="3">
    <source>
        <dbReference type="ARBA" id="ARBA00022676"/>
    </source>
</evidence>
<name>A0A557ZUR6_9PSEU</name>
<gene>
    <name evidence="10" type="ORF">FNH06_35695</name>
</gene>
<feature type="transmembrane region" description="Helical" evidence="8">
    <location>
        <begin position="330"/>
        <end position="351"/>
    </location>
</feature>
<protein>
    <submittedName>
        <fullName evidence="10">Glycosyltransferase family 39 protein</fullName>
    </submittedName>
</protein>
<dbReference type="GO" id="GO:0005886">
    <property type="term" value="C:plasma membrane"/>
    <property type="evidence" value="ECO:0007669"/>
    <property type="project" value="UniProtKB-SubCell"/>
</dbReference>
<evidence type="ECO:0000256" key="5">
    <source>
        <dbReference type="ARBA" id="ARBA00022692"/>
    </source>
</evidence>
<dbReference type="PANTHER" id="PTHR33908:SF11">
    <property type="entry name" value="MEMBRANE PROTEIN"/>
    <property type="match status" value="1"/>
</dbReference>
<dbReference type="AlphaFoldDB" id="A0A557ZUR6"/>
<comment type="subcellular location">
    <subcellularLocation>
        <location evidence="1">Cell membrane</location>
        <topology evidence="1">Multi-pass membrane protein</topology>
    </subcellularLocation>
</comment>
<evidence type="ECO:0000256" key="7">
    <source>
        <dbReference type="ARBA" id="ARBA00023136"/>
    </source>
</evidence>
<feature type="transmembrane region" description="Helical" evidence="8">
    <location>
        <begin position="203"/>
        <end position="223"/>
    </location>
</feature>
<feature type="transmembrane region" description="Helical" evidence="8">
    <location>
        <begin position="255"/>
        <end position="274"/>
    </location>
</feature>
<feature type="transmembrane region" description="Helical" evidence="8">
    <location>
        <begin position="84"/>
        <end position="104"/>
    </location>
</feature>
<dbReference type="EMBL" id="VJZA01000112">
    <property type="protein sequence ID" value="TVT15757.1"/>
    <property type="molecule type" value="Genomic_DNA"/>
</dbReference>
<dbReference type="InterPro" id="IPR050297">
    <property type="entry name" value="LipidA_mod_glycosyltrf_83"/>
</dbReference>
<feature type="transmembrane region" description="Helical" evidence="8">
    <location>
        <begin position="116"/>
        <end position="135"/>
    </location>
</feature>
<keyword evidence="11" id="KW-1185">Reference proteome</keyword>
<evidence type="ECO:0000256" key="2">
    <source>
        <dbReference type="ARBA" id="ARBA00022475"/>
    </source>
</evidence>
<keyword evidence="7 8" id="KW-0472">Membrane</keyword>
<dbReference type="InterPro" id="IPR038731">
    <property type="entry name" value="RgtA/B/C-like"/>
</dbReference>
<dbReference type="PANTHER" id="PTHR33908">
    <property type="entry name" value="MANNOSYLTRANSFERASE YKCB-RELATED"/>
    <property type="match status" value="1"/>
</dbReference>
<evidence type="ECO:0000256" key="8">
    <source>
        <dbReference type="SAM" id="Phobius"/>
    </source>
</evidence>
<feature type="transmembrane region" description="Helical" evidence="8">
    <location>
        <begin position="179"/>
        <end position="196"/>
    </location>
</feature>
<accession>A0A557ZUR6</accession>
<feature type="domain" description="Glycosyltransferase RgtA/B/C/D-like" evidence="9">
    <location>
        <begin position="63"/>
        <end position="223"/>
    </location>
</feature>
<dbReference type="RefSeq" id="WP_144645002.1">
    <property type="nucleotide sequence ID" value="NZ_BNAX01000001.1"/>
</dbReference>
<keyword evidence="4 10" id="KW-0808">Transferase</keyword>
<evidence type="ECO:0000256" key="6">
    <source>
        <dbReference type="ARBA" id="ARBA00022989"/>
    </source>
</evidence>
<dbReference type="GO" id="GO:0009103">
    <property type="term" value="P:lipopolysaccharide biosynthetic process"/>
    <property type="evidence" value="ECO:0007669"/>
    <property type="project" value="UniProtKB-ARBA"/>
</dbReference>
<keyword evidence="3" id="KW-0328">Glycosyltransferase</keyword>
<sequence>MDHTQEARPATPTGLAGFAAGPVALVVVLQTAVLTALSGRYGFHRDELYFLVAGEHPAWGYADQPPLTPLLAKAAVTIFGETPVGLRVAATLTGVLTVVVVALIARELGAGRGAQAFAAVAAALSTATLVVAHMLSTTSVDMLVWTVVALFAVKLLRTRDPRWWPALGAAVGVGSLNKWLVFLLVSALAIALLVAGPRAILRSAWLVAGLVLGLAIAAPAVVWQARNGFPMLTVAGGISEDDGTENRILFVPMQVVYLSPILVPVWIAGIVRLWRDPRYRAIALSYPVLCVELLALGGKPYYAVPMLLVLVAAGAQPSLRWLARGAARRAVLGAPALACVVISVVVALPVLPVTALSPVLGMNAEQGEQVGWSQFVATVSQVWHRIPDEDRDRAVIVTSNYGEAGAIDEYGGGHGLPAPYSGHMSFGDWGPPPDAMTAPVVLVGDAARAGFTGCQIDATQENPIDNDEQGTRIALCTGTTAPWSALWSGLRHYY</sequence>
<dbReference type="OrthoDB" id="5166595at2"/>
<feature type="transmembrane region" description="Helical" evidence="8">
    <location>
        <begin position="281"/>
        <end position="298"/>
    </location>
</feature>
<dbReference type="Proteomes" id="UP000318578">
    <property type="component" value="Unassembled WGS sequence"/>
</dbReference>
<evidence type="ECO:0000313" key="10">
    <source>
        <dbReference type="EMBL" id="TVT15757.1"/>
    </source>
</evidence>
<keyword evidence="2" id="KW-1003">Cell membrane</keyword>
<evidence type="ECO:0000259" key="9">
    <source>
        <dbReference type="Pfam" id="PF13231"/>
    </source>
</evidence>
<feature type="transmembrane region" description="Helical" evidence="8">
    <location>
        <begin position="304"/>
        <end position="323"/>
    </location>
</feature>
<keyword evidence="5 8" id="KW-0812">Transmembrane</keyword>
<dbReference type="GO" id="GO:0016763">
    <property type="term" value="F:pentosyltransferase activity"/>
    <property type="evidence" value="ECO:0007669"/>
    <property type="project" value="TreeGrafter"/>
</dbReference>
<keyword evidence="6 8" id="KW-1133">Transmembrane helix</keyword>
<organism evidence="10 11">
    <name type="scientific">Amycolatopsis acidiphila</name>
    <dbReference type="NCBI Taxonomy" id="715473"/>
    <lineage>
        <taxon>Bacteria</taxon>
        <taxon>Bacillati</taxon>
        <taxon>Actinomycetota</taxon>
        <taxon>Actinomycetes</taxon>
        <taxon>Pseudonocardiales</taxon>
        <taxon>Pseudonocardiaceae</taxon>
        <taxon>Amycolatopsis</taxon>
    </lineage>
</organism>
<comment type="caution">
    <text evidence="10">The sequence shown here is derived from an EMBL/GenBank/DDBJ whole genome shotgun (WGS) entry which is preliminary data.</text>
</comment>
<dbReference type="Pfam" id="PF13231">
    <property type="entry name" value="PMT_2"/>
    <property type="match status" value="1"/>
</dbReference>